<dbReference type="Proteomes" id="UP000003163">
    <property type="component" value="Unassembled WGS sequence"/>
</dbReference>
<dbReference type="InParanoid" id="J9D6L6"/>
<gene>
    <name evidence="2" type="ORF">EDEG_02464</name>
</gene>
<evidence type="ECO:0000313" key="2">
    <source>
        <dbReference type="EMBL" id="EJW03159.1"/>
    </source>
</evidence>
<reference evidence="2 3" key="1">
    <citation type="submission" date="2011-08" db="EMBL/GenBank/DDBJ databases">
        <authorList>
            <person name="Liu Z.J."/>
            <person name="Shi F.L."/>
            <person name="Lu J.Q."/>
            <person name="Li M."/>
            <person name="Wang Z.L."/>
        </authorList>
    </citation>
    <scope>NUCLEOTIDE SEQUENCE [LARGE SCALE GENOMIC DNA]</scope>
    <source>
        <strain evidence="2 3">USNM 41457</strain>
    </source>
</reference>
<keyword evidence="3" id="KW-1185">Reference proteome</keyword>
<accession>J9D6L6</accession>
<comment type="caution">
    <text evidence="2">The sequence shown here is derived from an EMBL/GenBank/DDBJ whole genome shotgun (WGS) entry which is preliminary data.</text>
</comment>
<proteinExistence type="predicted"/>
<dbReference type="VEuPathDB" id="MicrosporidiaDB:EDEG_02464"/>
<dbReference type="EMBL" id="AFBI03000044">
    <property type="protein sequence ID" value="EJW03159.1"/>
    <property type="molecule type" value="Genomic_DNA"/>
</dbReference>
<dbReference type="AlphaFoldDB" id="J9D6L6"/>
<sequence>MKSNHSKENKNKEIIDKVKSSKNENFSILPYKNNQDRTKLIILNVIIKHVKSQLITDFSSHSQNTMSNASRKHNSEDIFSEFSAKNQLPLNLFMKKIGILLTIESLMKNEPEKMTKKDFLEIIYKAFENEISKFCDFANIFYETKQKFQNFSDENSQKEEKKLAAGNRKTTSKDAKCKKDSKNLNFDALYDKNDQRKRKSKCTVKDLKKLQDMIDQFMGIDENLEISQIEDTENNEKQAEDDEILDFDVIASLRPGTVYFEKRTQKFIVTPCKNQISETKNIGSGSFNNTMNDKQIKNIPNQQVVKKKIADQHDKKEINFSNMKKIIKMTNKIQF</sequence>
<organism evidence="2 3">
    <name type="scientific">Edhazardia aedis (strain USNM 41457)</name>
    <name type="common">Microsporidian parasite</name>
    <dbReference type="NCBI Taxonomy" id="1003232"/>
    <lineage>
        <taxon>Eukaryota</taxon>
        <taxon>Fungi</taxon>
        <taxon>Fungi incertae sedis</taxon>
        <taxon>Microsporidia</taxon>
        <taxon>Edhazardia</taxon>
    </lineage>
</organism>
<evidence type="ECO:0000256" key="1">
    <source>
        <dbReference type="SAM" id="MobiDB-lite"/>
    </source>
</evidence>
<dbReference type="HOGENOM" id="CLU_829065_0_0_1"/>
<reference evidence="3" key="2">
    <citation type="submission" date="2015-07" db="EMBL/GenBank/DDBJ databases">
        <title>Contrasting host-pathogen interactions and genome evolution in two generalist and specialist microsporidian pathogens of mosquitoes.</title>
        <authorList>
            <consortium name="The Broad Institute Genomics Platform"/>
            <consortium name="The Broad Institute Genome Sequencing Center for Infectious Disease"/>
            <person name="Cuomo C.A."/>
            <person name="Sanscrainte N.D."/>
            <person name="Goldberg J.M."/>
            <person name="Heiman D."/>
            <person name="Young S."/>
            <person name="Zeng Q."/>
            <person name="Becnel J.J."/>
            <person name="Birren B.W."/>
        </authorList>
    </citation>
    <scope>NUCLEOTIDE SEQUENCE [LARGE SCALE GENOMIC DNA]</scope>
    <source>
        <strain evidence="3">USNM 41457</strain>
    </source>
</reference>
<protein>
    <submittedName>
        <fullName evidence="2">Uncharacterized protein</fullName>
    </submittedName>
</protein>
<evidence type="ECO:0000313" key="3">
    <source>
        <dbReference type="Proteomes" id="UP000003163"/>
    </source>
</evidence>
<feature type="region of interest" description="Disordered" evidence="1">
    <location>
        <begin position="152"/>
        <end position="176"/>
    </location>
</feature>
<name>J9D6L6_EDHAE</name>